<sequence>VPVYGEDVLSERQCQNWFSKFRTGNFDLKDAPRSGRPIKADDEKIKALVEQTVASNINCLTDNYNLKYCMTLPSVDQKDAHRKDSKTYWWLE</sequence>
<dbReference type="GO" id="GO:0000793">
    <property type="term" value="C:condensed chromosome"/>
    <property type="evidence" value="ECO:0007669"/>
    <property type="project" value="TreeGrafter"/>
</dbReference>
<dbReference type="GO" id="GO:0006303">
    <property type="term" value="P:double-strand break repair via nonhomologous end joining"/>
    <property type="evidence" value="ECO:0007669"/>
    <property type="project" value="TreeGrafter"/>
</dbReference>
<proteinExistence type="predicted"/>
<dbReference type="InterPro" id="IPR041426">
    <property type="entry name" value="Mos1_HTH"/>
</dbReference>
<name>A0A026WR65_OOCBI</name>
<dbReference type="PANTHER" id="PTHR46060">
    <property type="entry name" value="MARINER MOS1 TRANSPOSASE-LIKE PROTEIN"/>
    <property type="match status" value="1"/>
</dbReference>
<evidence type="ECO:0000259" key="1">
    <source>
        <dbReference type="Pfam" id="PF17906"/>
    </source>
</evidence>
<dbReference type="GO" id="GO:0044547">
    <property type="term" value="F:DNA topoisomerase binding"/>
    <property type="evidence" value="ECO:0007669"/>
    <property type="project" value="TreeGrafter"/>
</dbReference>
<dbReference type="GO" id="GO:0046975">
    <property type="term" value="F:histone H3K36 methyltransferase activity"/>
    <property type="evidence" value="ECO:0007669"/>
    <property type="project" value="TreeGrafter"/>
</dbReference>
<dbReference type="PANTHER" id="PTHR46060:SF2">
    <property type="entry name" value="HISTONE-LYSINE N-METHYLTRANSFERASE SETMAR"/>
    <property type="match status" value="1"/>
</dbReference>
<accession>A0A026WR65</accession>
<keyword evidence="3" id="KW-1185">Reference proteome</keyword>
<dbReference type="Proteomes" id="UP000053097">
    <property type="component" value="Unassembled WGS sequence"/>
</dbReference>
<evidence type="ECO:0000313" key="2">
    <source>
        <dbReference type="EMBL" id="EZA58468.1"/>
    </source>
</evidence>
<dbReference type="GO" id="GO:0015074">
    <property type="term" value="P:DNA integration"/>
    <property type="evidence" value="ECO:0007669"/>
    <property type="project" value="TreeGrafter"/>
</dbReference>
<dbReference type="GO" id="GO:0003697">
    <property type="term" value="F:single-stranded DNA binding"/>
    <property type="evidence" value="ECO:0007669"/>
    <property type="project" value="TreeGrafter"/>
</dbReference>
<feature type="domain" description="Mos1 transposase HTH" evidence="1">
    <location>
        <begin position="3"/>
        <end position="25"/>
    </location>
</feature>
<protein>
    <recommendedName>
        <fullName evidence="1">Mos1 transposase HTH domain-containing protein</fullName>
    </recommendedName>
</protein>
<dbReference type="GO" id="GO:0044774">
    <property type="term" value="P:mitotic DNA integrity checkpoint signaling"/>
    <property type="evidence" value="ECO:0007669"/>
    <property type="project" value="TreeGrafter"/>
</dbReference>
<reference evidence="2 3" key="1">
    <citation type="journal article" date="2014" name="Curr. Biol.">
        <title>The genome of the clonal raider ant Cerapachys biroi.</title>
        <authorList>
            <person name="Oxley P.R."/>
            <person name="Ji L."/>
            <person name="Fetter-Pruneda I."/>
            <person name="McKenzie S.K."/>
            <person name="Li C."/>
            <person name="Hu H."/>
            <person name="Zhang G."/>
            <person name="Kronauer D.J."/>
        </authorList>
    </citation>
    <scope>NUCLEOTIDE SEQUENCE [LARGE SCALE GENOMIC DNA]</scope>
</reference>
<gene>
    <name evidence="2" type="ORF">X777_00529</name>
</gene>
<dbReference type="GO" id="GO:0000729">
    <property type="term" value="P:DNA double-strand break processing"/>
    <property type="evidence" value="ECO:0007669"/>
    <property type="project" value="TreeGrafter"/>
</dbReference>
<dbReference type="AlphaFoldDB" id="A0A026WR65"/>
<dbReference type="GO" id="GO:0000014">
    <property type="term" value="F:single-stranded DNA endodeoxyribonuclease activity"/>
    <property type="evidence" value="ECO:0007669"/>
    <property type="project" value="TreeGrafter"/>
</dbReference>
<dbReference type="GO" id="GO:0005634">
    <property type="term" value="C:nucleus"/>
    <property type="evidence" value="ECO:0007669"/>
    <property type="project" value="TreeGrafter"/>
</dbReference>
<evidence type="ECO:0000313" key="3">
    <source>
        <dbReference type="Proteomes" id="UP000053097"/>
    </source>
</evidence>
<dbReference type="GO" id="GO:0042800">
    <property type="term" value="F:histone H3K4 methyltransferase activity"/>
    <property type="evidence" value="ECO:0007669"/>
    <property type="project" value="TreeGrafter"/>
</dbReference>
<dbReference type="InterPro" id="IPR052709">
    <property type="entry name" value="Transposase-MT_Hybrid"/>
</dbReference>
<dbReference type="GO" id="GO:0003690">
    <property type="term" value="F:double-stranded DNA binding"/>
    <property type="evidence" value="ECO:0007669"/>
    <property type="project" value="TreeGrafter"/>
</dbReference>
<dbReference type="EMBL" id="KK107124">
    <property type="protein sequence ID" value="EZA58468.1"/>
    <property type="molecule type" value="Genomic_DNA"/>
</dbReference>
<dbReference type="Gene3D" id="1.10.10.1450">
    <property type="match status" value="1"/>
</dbReference>
<dbReference type="GO" id="GO:0035861">
    <property type="term" value="C:site of double-strand break"/>
    <property type="evidence" value="ECO:0007669"/>
    <property type="project" value="TreeGrafter"/>
</dbReference>
<feature type="non-terminal residue" evidence="2">
    <location>
        <position position="1"/>
    </location>
</feature>
<dbReference type="Pfam" id="PF17906">
    <property type="entry name" value="HTH_48"/>
    <property type="match status" value="1"/>
</dbReference>
<organism evidence="2 3">
    <name type="scientific">Ooceraea biroi</name>
    <name type="common">Clonal raider ant</name>
    <name type="synonym">Cerapachys biroi</name>
    <dbReference type="NCBI Taxonomy" id="2015173"/>
    <lineage>
        <taxon>Eukaryota</taxon>
        <taxon>Metazoa</taxon>
        <taxon>Ecdysozoa</taxon>
        <taxon>Arthropoda</taxon>
        <taxon>Hexapoda</taxon>
        <taxon>Insecta</taxon>
        <taxon>Pterygota</taxon>
        <taxon>Neoptera</taxon>
        <taxon>Endopterygota</taxon>
        <taxon>Hymenoptera</taxon>
        <taxon>Apocrita</taxon>
        <taxon>Aculeata</taxon>
        <taxon>Formicoidea</taxon>
        <taxon>Formicidae</taxon>
        <taxon>Dorylinae</taxon>
        <taxon>Ooceraea</taxon>
    </lineage>
</organism>
<dbReference type="GO" id="GO:0031297">
    <property type="term" value="P:replication fork processing"/>
    <property type="evidence" value="ECO:0007669"/>
    <property type="project" value="TreeGrafter"/>
</dbReference>